<dbReference type="Proteomes" id="UP001428774">
    <property type="component" value="Unassembled WGS sequence"/>
</dbReference>
<feature type="chain" id="PRO_5043364959" evidence="1">
    <location>
        <begin position="28"/>
        <end position="294"/>
    </location>
</feature>
<keyword evidence="1" id="KW-0732">Signal</keyword>
<feature type="signal peptide" evidence="1">
    <location>
        <begin position="1"/>
        <end position="27"/>
    </location>
</feature>
<name>A0AAW9SPM4_9RHOB</name>
<reference evidence="3 4" key="1">
    <citation type="submission" date="2024-05" db="EMBL/GenBank/DDBJ databases">
        <title>Genome sequence of Ponticoccus litoralis KCCM 90028.</title>
        <authorList>
            <person name="Kim J.M."/>
            <person name="Lee J.K."/>
            <person name="Choi B.J."/>
            <person name="Bayburt H."/>
            <person name="Baek J.H."/>
            <person name="Jeon C.O."/>
        </authorList>
    </citation>
    <scope>NUCLEOTIDE SEQUENCE [LARGE SCALE GENOMIC DNA]</scope>
    <source>
        <strain evidence="3 4">KCCM 90028</strain>
    </source>
</reference>
<dbReference type="RefSeq" id="WP_347167281.1">
    <property type="nucleotide sequence ID" value="NZ_JBDNCH010000002.1"/>
</dbReference>
<dbReference type="Gene3D" id="3.40.50.1980">
    <property type="entry name" value="Nitrogenase molybdenum iron protein domain"/>
    <property type="match status" value="2"/>
</dbReference>
<sequence>MTRPSAVTGFAGVMTAALGGLAAWAVAAQGLPGDEADVLSIGGAVTEVVVALDQGHRLRARDSTSTYPPEVTGLPDVGYMRALSPEGVLSVGASLILAEEGAGPAETLEVIRAAEVDLVAVPEGLTPEAILHKIEVIGTALGVPDRAEALAAEVGAALDEAMQDADRPEAERKRVLFVLSTQGGKINAAGQGTGADAIIRMAGGINALQGVEGYKQIGDEAVGLAAPDVILMMQRGGTHDITAEALFAMPAMRLTPAAEASALVKMDGLLLLGFGPRTAEAVTALNHALYGQDG</sequence>
<proteinExistence type="predicted"/>
<evidence type="ECO:0000256" key="1">
    <source>
        <dbReference type="SAM" id="SignalP"/>
    </source>
</evidence>
<evidence type="ECO:0000259" key="2">
    <source>
        <dbReference type="PROSITE" id="PS50983"/>
    </source>
</evidence>
<dbReference type="PANTHER" id="PTHR30535:SF4">
    <property type="entry name" value="HEMIN-BINDING PERIPLASMIC PROTEIN HMUT"/>
    <property type="match status" value="1"/>
</dbReference>
<dbReference type="SUPFAM" id="SSF53807">
    <property type="entry name" value="Helical backbone' metal receptor"/>
    <property type="match status" value="1"/>
</dbReference>
<evidence type="ECO:0000313" key="4">
    <source>
        <dbReference type="Proteomes" id="UP001428774"/>
    </source>
</evidence>
<organism evidence="3 4">
    <name type="scientific">Ponticoccus litoralis</name>
    <dbReference type="NCBI Taxonomy" id="422297"/>
    <lineage>
        <taxon>Bacteria</taxon>
        <taxon>Pseudomonadati</taxon>
        <taxon>Pseudomonadota</taxon>
        <taxon>Alphaproteobacteria</taxon>
        <taxon>Rhodobacterales</taxon>
        <taxon>Roseobacteraceae</taxon>
        <taxon>Ponticoccus</taxon>
    </lineage>
</organism>
<dbReference type="Pfam" id="PF01497">
    <property type="entry name" value="Peripla_BP_2"/>
    <property type="match status" value="1"/>
</dbReference>
<keyword evidence="4" id="KW-1185">Reference proteome</keyword>
<dbReference type="InterPro" id="IPR002491">
    <property type="entry name" value="ABC_transptr_periplasmic_BD"/>
</dbReference>
<dbReference type="AlphaFoldDB" id="A0AAW9SPM4"/>
<gene>
    <name evidence="3" type="ORF">ABFB10_16125</name>
</gene>
<dbReference type="EMBL" id="JBDNCH010000002">
    <property type="protein sequence ID" value="MEN9062290.1"/>
    <property type="molecule type" value="Genomic_DNA"/>
</dbReference>
<dbReference type="PROSITE" id="PS50983">
    <property type="entry name" value="FE_B12_PBP"/>
    <property type="match status" value="1"/>
</dbReference>
<accession>A0AAW9SPM4</accession>
<comment type="caution">
    <text evidence="3">The sequence shown here is derived from an EMBL/GenBank/DDBJ whole genome shotgun (WGS) entry which is preliminary data.</text>
</comment>
<evidence type="ECO:0000313" key="3">
    <source>
        <dbReference type="EMBL" id="MEN9062290.1"/>
    </source>
</evidence>
<protein>
    <submittedName>
        <fullName evidence="3">ABC transporter substrate-binding protein</fullName>
    </submittedName>
</protein>
<feature type="domain" description="Fe/B12 periplasmic-binding" evidence="2">
    <location>
        <begin position="37"/>
        <end position="293"/>
    </location>
</feature>
<dbReference type="PANTHER" id="PTHR30535">
    <property type="entry name" value="VITAMIN B12-BINDING PROTEIN"/>
    <property type="match status" value="1"/>
</dbReference>
<dbReference type="InterPro" id="IPR050902">
    <property type="entry name" value="ABC_Transporter_SBP"/>
</dbReference>